<evidence type="ECO:0000256" key="1">
    <source>
        <dbReference type="SAM" id="MobiDB-lite"/>
    </source>
</evidence>
<accession>A0A9X9Q9Y9</accession>
<protein>
    <submittedName>
        <fullName evidence="2">Uncharacterized protein</fullName>
    </submittedName>
</protein>
<evidence type="ECO:0000313" key="2">
    <source>
        <dbReference type="EMBL" id="VCX41399.1"/>
    </source>
</evidence>
<evidence type="ECO:0000313" key="3">
    <source>
        <dbReference type="Proteomes" id="UP000269945"/>
    </source>
</evidence>
<feature type="compositionally biased region" description="Low complexity" evidence="1">
    <location>
        <begin position="35"/>
        <end position="52"/>
    </location>
</feature>
<dbReference type="EMBL" id="CYRY02045871">
    <property type="protein sequence ID" value="VCX41399.1"/>
    <property type="molecule type" value="Genomic_DNA"/>
</dbReference>
<gene>
    <name evidence="2" type="ORF">BN2614_LOCUS1</name>
</gene>
<sequence length="77" mass="8478">MLFVGTSVPVLDQNQQYQEQHWELKHGDSTRLCQHSTHGPAPGTGPTSTAGGRKARQLPWAQVGWLWPSGSGWVRGE</sequence>
<dbReference type="AlphaFoldDB" id="A0A9X9Q9Y9"/>
<feature type="region of interest" description="Disordered" evidence="1">
    <location>
        <begin position="31"/>
        <end position="55"/>
    </location>
</feature>
<organism evidence="2 3">
    <name type="scientific">Gulo gulo</name>
    <name type="common">Wolverine</name>
    <name type="synonym">Gluton</name>
    <dbReference type="NCBI Taxonomy" id="48420"/>
    <lineage>
        <taxon>Eukaryota</taxon>
        <taxon>Metazoa</taxon>
        <taxon>Chordata</taxon>
        <taxon>Craniata</taxon>
        <taxon>Vertebrata</taxon>
        <taxon>Euteleostomi</taxon>
        <taxon>Mammalia</taxon>
        <taxon>Eutheria</taxon>
        <taxon>Laurasiatheria</taxon>
        <taxon>Carnivora</taxon>
        <taxon>Caniformia</taxon>
        <taxon>Musteloidea</taxon>
        <taxon>Mustelidae</taxon>
        <taxon>Guloninae</taxon>
        <taxon>Gulo</taxon>
    </lineage>
</organism>
<dbReference type="Proteomes" id="UP000269945">
    <property type="component" value="Unassembled WGS sequence"/>
</dbReference>
<keyword evidence="3" id="KW-1185">Reference proteome</keyword>
<feature type="non-terminal residue" evidence="2">
    <location>
        <position position="1"/>
    </location>
</feature>
<proteinExistence type="predicted"/>
<reference evidence="2 3" key="1">
    <citation type="submission" date="2018-10" db="EMBL/GenBank/DDBJ databases">
        <authorList>
            <person name="Ekblom R."/>
            <person name="Jareborg N."/>
        </authorList>
    </citation>
    <scope>NUCLEOTIDE SEQUENCE [LARGE SCALE GENOMIC DNA]</scope>
    <source>
        <tissue evidence="2">Muscle</tissue>
    </source>
</reference>
<name>A0A9X9Q9Y9_GULGU</name>
<comment type="caution">
    <text evidence="2">The sequence shown here is derived from an EMBL/GenBank/DDBJ whole genome shotgun (WGS) entry which is preliminary data.</text>
</comment>